<evidence type="ECO:0000256" key="1">
    <source>
        <dbReference type="ARBA" id="ARBA00004141"/>
    </source>
</evidence>
<comment type="subcellular location">
    <subcellularLocation>
        <location evidence="1">Membrane</location>
        <topology evidence="1">Multi-pass membrane protein</topology>
    </subcellularLocation>
</comment>
<name>A0AAI9T0K0_9ASCO</name>
<feature type="transmembrane region" description="Helical" evidence="6">
    <location>
        <begin position="148"/>
        <end position="168"/>
    </location>
</feature>
<evidence type="ECO:0000256" key="6">
    <source>
        <dbReference type="SAM" id="Phobius"/>
    </source>
</evidence>
<dbReference type="GO" id="GO:0016020">
    <property type="term" value="C:membrane"/>
    <property type="evidence" value="ECO:0007669"/>
    <property type="project" value="UniProtKB-SubCell"/>
</dbReference>
<comment type="caution">
    <text evidence="8">The sequence shown here is derived from an EMBL/GenBank/DDBJ whole genome shotgun (WGS) entry which is preliminary data.</text>
</comment>
<keyword evidence="9" id="KW-1185">Reference proteome</keyword>
<dbReference type="CDD" id="cd03390">
    <property type="entry name" value="PAP2_containing_1_like"/>
    <property type="match status" value="1"/>
</dbReference>
<evidence type="ECO:0000313" key="9">
    <source>
        <dbReference type="Proteomes" id="UP001202479"/>
    </source>
</evidence>
<dbReference type="AlphaFoldDB" id="A0AAI9T0K0"/>
<dbReference type="SMART" id="SM00014">
    <property type="entry name" value="acidPPc"/>
    <property type="match status" value="1"/>
</dbReference>
<dbReference type="Proteomes" id="UP001202479">
    <property type="component" value="Unassembled WGS sequence"/>
</dbReference>
<keyword evidence="4 6" id="KW-1133">Transmembrane helix</keyword>
<feature type="transmembrane region" description="Helical" evidence="6">
    <location>
        <begin position="180"/>
        <end position="199"/>
    </location>
</feature>
<evidence type="ECO:0000256" key="3">
    <source>
        <dbReference type="ARBA" id="ARBA00022692"/>
    </source>
</evidence>
<dbReference type="GO" id="GO:0008195">
    <property type="term" value="F:phosphatidate phosphatase activity"/>
    <property type="evidence" value="ECO:0007669"/>
    <property type="project" value="TreeGrafter"/>
</dbReference>
<evidence type="ECO:0000256" key="2">
    <source>
        <dbReference type="ARBA" id="ARBA00008816"/>
    </source>
</evidence>
<comment type="similarity">
    <text evidence="2">Belongs to the PA-phosphatase related phosphoesterase family.</text>
</comment>
<dbReference type="Gene3D" id="1.20.144.10">
    <property type="entry name" value="Phosphatidic acid phosphatase type 2/haloperoxidase"/>
    <property type="match status" value="1"/>
</dbReference>
<organism evidence="8 9">
    <name type="scientific">Candida oxycetoniae</name>
    <dbReference type="NCBI Taxonomy" id="497107"/>
    <lineage>
        <taxon>Eukaryota</taxon>
        <taxon>Fungi</taxon>
        <taxon>Dikarya</taxon>
        <taxon>Ascomycota</taxon>
        <taxon>Saccharomycotina</taxon>
        <taxon>Pichiomycetes</taxon>
        <taxon>Debaryomycetaceae</taxon>
        <taxon>Candida/Lodderomyces clade</taxon>
        <taxon>Candida</taxon>
    </lineage>
</organism>
<evidence type="ECO:0000313" key="8">
    <source>
        <dbReference type="EMBL" id="KAI3405805.2"/>
    </source>
</evidence>
<dbReference type="GO" id="GO:0006644">
    <property type="term" value="P:phospholipid metabolic process"/>
    <property type="evidence" value="ECO:0007669"/>
    <property type="project" value="InterPro"/>
</dbReference>
<evidence type="ECO:0000256" key="4">
    <source>
        <dbReference type="ARBA" id="ARBA00022989"/>
    </source>
</evidence>
<dbReference type="Pfam" id="PF01569">
    <property type="entry name" value="PAP2"/>
    <property type="match status" value="1"/>
</dbReference>
<dbReference type="PANTHER" id="PTHR10165:SF35">
    <property type="entry name" value="RE23632P"/>
    <property type="match status" value="1"/>
</dbReference>
<feature type="domain" description="Phosphatidic acid phosphatase type 2/haloperoxidase" evidence="7">
    <location>
        <begin position="49"/>
        <end position="198"/>
    </location>
</feature>
<dbReference type="GeneID" id="73379029"/>
<protein>
    <recommendedName>
        <fullName evidence="7">Phosphatidic acid phosphatase type 2/haloperoxidase domain-containing protein</fullName>
    </recommendedName>
</protein>
<keyword evidence="3 6" id="KW-0812">Transmembrane</keyword>
<feature type="transmembrane region" description="Helical" evidence="6">
    <location>
        <begin position="15"/>
        <end position="35"/>
    </location>
</feature>
<dbReference type="InterPro" id="IPR000326">
    <property type="entry name" value="PAP2/HPO"/>
</dbReference>
<evidence type="ECO:0000256" key="5">
    <source>
        <dbReference type="ARBA" id="ARBA00023136"/>
    </source>
</evidence>
<accession>A0AAI9T0K0</accession>
<reference evidence="8" key="1">
    <citation type="journal article" date="2022" name="DNA Res.">
        <title>Genome analysis of five recently described species of the CUG-Ser clade uncovers Candida theae as a new hybrid lineage with pathogenic potential in the Candida parapsilosis species complex.</title>
        <authorList>
            <person name="Mixao V."/>
            <person name="Del Olmo V."/>
            <person name="Hegedusova E."/>
            <person name="Saus E."/>
            <person name="Pryszcz L."/>
            <person name="Cillingova A."/>
            <person name="Nosek J."/>
            <person name="Gabaldon T."/>
        </authorList>
    </citation>
    <scope>NUCLEOTIDE SEQUENCE</scope>
    <source>
        <strain evidence="8">CBS 10844</strain>
    </source>
</reference>
<dbReference type="RefSeq" id="XP_049181550.1">
    <property type="nucleotide sequence ID" value="XM_049322533.1"/>
</dbReference>
<dbReference type="GO" id="GO:0046839">
    <property type="term" value="P:phospholipid dephosphorylation"/>
    <property type="evidence" value="ECO:0007669"/>
    <property type="project" value="TreeGrafter"/>
</dbReference>
<feature type="transmembrane region" description="Helical" evidence="6">
    <location>
        <begin position="47"/>
        <end position="66"/>
    </location>
</feature>
<dbReference type="PANTHER" id="PTHR10165">
    <property type="entry name" value="LIPID PHOSPHATE PHOSPHATASE"/>
    <property type="match status" value="1"/>
</dbReference>
<keyword evidence="5 6" id="KW-0472">Membrane</keyword>
<sequence>MHPFATQERVTDNQLYILSTLIPMIVISILSLYLAPTNFDKLHLLQVSNLGLLFGVSAVSVLTDILKCWIGNPRPDFIDRCGPKEGTPLNVLFSISDQICTSPYGAKYLSDGMKSTPSGHSSMAFAGLVYLSLWLIGQFKLINRQNELDNKLVFLIIVCLPILLASYIGLSRTQDYRHHFFDVCFGSGLGIVFAVVSYFKYFRTLSDSKCNEPIDY</sequence>
<dbReference type="SUPFAM" id="SSF48317">
    <property type="entry name" value="Acid phosphatase/Vanadium-dependent haloperoxidase"/>
    <property type="match status" value="1"/>
</dbReference>
<evidence type="ECO:0000259" key="7">
    <source>
        <dbReference type="SMART" id="SM00014"/>
    </source>
</evidence>
<proteinExistence type="inferred from homology"/>
<feature type="transmembrane region" description="Helical" evidence="6">
    <location>
        <begin position="118"/>
        <end position="136"/>
    </location>
</feature>
<dbReference type="InterPro" id="IPR036938">
    <property type="entry name" value="PAP2/HPO_sf"/>
</dbReference>
<gene>
    <name evidence="8" type="ORF">KGF56_001412</name>
</gene>
<dbReference type="EMBL" id="JAHUZD010000027">
    <property type="protein sequence ID" value="KAI3405805.2"/>
    <property type="molecule type" value="Genomic_DNA"/>
</dbReference>
<dbReference type="InterPro" id="IPR043216">
    <property type="entry name" value="PAP-like"/>
</dbReference>